<gene>
    <name evidence="1" type="ORF">K0M31_014562</name>
</gene>
<evidence type="ECO:0000313" key="2">
    <source>
        <dbReference type="Proteomes" id="UP001177670"/>
    </source>
</evidence>
<name>A0AA40G8S7_9HYME</name>
<reference evidence="1" key="1">
    <citation type="submission" date="2021-10" db="EMBL/GenBank/DDBJ databases">
        <title>Melipona bicolor Genome sequencing and assembly.</title>
        <authorList>
            <person name="Araujo N.S."/>
            <person name="Arias M.C."/>
        </authorList>
    </citation>
    <scope>NUCLEOTIDE SEQUENCE</scope>
    <source>
        <strain evidence="1">USP_2M_L1-L4_2017</strain>
        <tissue evidence="1">Whole body</tissue>
    </source>
</reference>
<comment type="caution">
    <text evidence="1">The sequence shown here is derived from an EMBL/GenBank/DDBJ whole genome shotgun (WGS) entry which is preliminary data.</text>
</comment>
<evidence type="ECO:0000313" key="1">
    <source>
        <dbReference type="EMBL" id="KAK1133208.1"/>
    </source>
</evidence>
<keyword evidence="2" id="KW-1185">Reference proteome</keyword>
<organism evidence="1 2">
    <name type="scientific">Melipona bicolor</name>
    <dbReference type="NCBI Taxonomy" id="60889"/>
    <lineage>
        <taxon>Eukaryota</taxon>
        <taxon>Metazoa</taxon>
        <taxon>Ecdysozoa</taxon>
        <taxon>Arthropoda</taxon>
        <taxon>Hexapoda</taxon>
        <taxon>Insecta</taxon>
        <taxon>Pterygota</taxon>
        <taxon>Neoptera</taxon>
        <taxon>Endopterygota</taxon>
        <taxon>Hymenoptera</taxon>
        <taxon>Apocrita</taxon>
        <taxon>Aculeata</taxon>
        <taxon>Apoidea</taxon>
        <taxon>Anthophila</taxon>
        <taxon>Apidae</taxon>
        <taxon>Melipona</taxon>
    </lineage>
</organism>
<protein>
    <submittedName>
        <fullName evidence="1">Uncharacterized protein</fullName>
    </submittedName>
</protein>
<accession>A0AA40G8S7</accession>
<sequence length="156" mass="17011">MFFLVISHRRVQKKKKATNCYIRFGHSLWSADQLPARGVKPWPQRLSTEIAVSAEVNDKVAGNERCVELDSGSRSTLEDRCGVTAEKFVSRSITKGRGASRSGLLGLSESCADTRGRGGAGSAGTANPYYAFEPTKMLLHDITMPRFPITSGYLAV</sequence>
<dbReference type="AlphaFoldDB" id="A0AA40G8S7"/>
<dbReference type="EMBL" id="JAHYIQ010000004">
    <property type="protein sequence ID" value="KAK1133208.1"/>
    <property type="molecule type" value="Genomic_DNA"/>
</dbReference>
<dbReference type="Proteomes" id="UP001177670">
    <property type="component" value="Unassembled WGS sequence"/>
</dbReference>
<proteinExistence type="predicted"/>